<evidence type="ECO:0000313" key="12">
    <source>
        <dbReference type="Proteomes" id="UP001321249"/>
    </source>
</evidence>
<dbReference type="InterPro" id="IPR020094">
    <property type="entry name" value="TruA/RsuA/RluB/E/F_N"/>
</dbReference>
<dbReference type="GO" id="GO:0160147">
    <property type="term" value="F:tRNA pseudouridine(38-40) synthase activity"/>
    <property type="evidence" value="ECO:0007669"/>
    <property type="project" value="UniProtKB-EC"/>
</dbReference>
<feature type="active site" description="Nucleophile" evidence="4 5">
    <location>
        <position position="51"/>
    </location>
</feature>
<evidence type="ECO:0000256" key="1">
    <source>
        <dbReference type="ARBA" id="ARBA00009375"/>
    </source>
</evidence>
<organism evidence="10 11">
    <name type="scientific">Candidatus Lucifugimonas marina</name>
    <dbReference type="NCBI Taxonomy" id="3038979"/>
    <lineage>
        <taxon>Bacteria</taxon>
        <taxon>Bacillati</taxon>
        <taxon>Chloroflexota</taxon>
        <taxon>Dehalococcoidia</taxon>
        <taxon>SAR202 cluster</taxon>
        <taxon>Candidatus Lucifugimonadales</taxon>
        <taxon>Candidatus Lucifugimonadaceae</taxon>
        <taxon>Candidatus Lucifugimonas</taxon>
    </lineage>
</organism>
<dbReference type="SUPFAM" id="SSF55120">
    <property type="entry name" value="Pseudouridine synthase"/>
    <property type="match status" value="1"/>
</dbReference>
<dbReference type="CDD" id="cd02570">
    <property type="entry name" value="PseudoU_synth_EcTruA"/>
    <property type="match status" value="1"/>
</dbReference>
<evidence type="ECO:0000256" key="7">
    <source>
        <dbReference type="RuleBase" id="RU003792"/>
    </source>
</evidence>
<dbReference type="AlphaFoldDB" id="A0AAJ5ZHQ1"/>
<dbReference type="InterPro" id="IPR020103">
    <property type="entry name" value="PsdUridine_synth_cat_dom_sf"/>
</dbReference>
<evidence type="ECO:0000256" key="6">
    <source>
        <dbReference type="PIRSR" id="PIRSR001430-2"/>
    </source>
</evidence>
<dbReference type="PIRSF" id="PIRSF001430">
    <property type="entry name" value="tRNA_psdUrid_synth"/>
    <property type="match status" value="1"/>
</dbReference>
<dbReference type="PANTHER" id="PTHR11142:SF0">
    <property type="entry name" value="TRNA PSEUDOURIDINE SYNTHASE-LIKE 1"/>
    <property type="match status" value="1"/>
</dbReference>
<evidence type="ECO:0000259" key="8">
    <source>
        <dbReference type="Pfam" id="PF01416"/>
    </source>
</evidence>
<evidence type="ECO:0000256" key="4">
    <source>
        <dbReference type="HAMAP-Rule" id="MF_00171"/>
    </source>
</evidence>
<dbReference type="InterPro" id="IPR020097">
    <property type="entry name" value="PsdUridine_synth_TruA_a/b_dom"/>
</dbReference>
<dbReference type="GO" id="GO:0003723">
    <property type="term" value="F:RNA binding"/>
    <property type="evidence" value="ECO:0007669"/>
    <property type="project" value="InterPro"/>
</dbReference>
<dbReference type="RefSeq" id="WP_342825651.1">
    <property type="nucleotide sequence ID" value="NZ_CP046146.1"/>
</dbReference>
<reference evidence="11" key="3">
    <citation type="submission" date="2023-06" db="EMBL/GenBank/DDBJ databases">
        <title>Pangenomics reveal diversification of enzyme families and niche specialization in globally abundant SAR202 bacteria.</title>
        <authorList>
            <person name="Saw J.H.W."/>
        </authorList>
    </citation>
    <scope>NUCLEOTIDE SEQUENCE [LARGE SCALE GENOMIC DNA]</scope>
    <source>
        <strain evidence="11">JH1073</strain>
    </source>
</reference>
<dbReference type="PANTHER" id="PTHR11142">
    <property type="entry name" value="PSEUDOURIDYLATE SYNTHASE"/>
    <property type="match status" value="1"/>
</dbReference>
<comment type="subunit">
    <text evidence="4">Homodimer.</text>
</comment>
<evidence type="ECO:0000313" key="10">
    <source>
        <dbReference type="EMBL" id="WFG40259.1"/>
    </source>
</evidence>
<sequence length="269" mass="29471">MRIALVVEYDGTEFHGSQLQINARTVQGEIEDALRNIFNKNIRMYFASRTDSGVHARGQVGRFDEETDMSPDQIRKALNHYMTKDVRIRCAQLVQDGPEGFDPRSDATSRTYVYKFNDARSAPALDRHFVTHVRKTIDAEVMNVASQSLVGSHDFAAFAGPSTPPDAPTVRNVESASITRNGDNIEFKITANAYLHQQIRRIAGVLYDVGRGNASTDIVDQLLASANRGEAAHVMPAEGLCLEAISYDGSGECGLPVLNSADPVDLSVN</sequence>
<dbReference type="FunFam" id="3.30.70.580:FF:000001">
    <property type="entry name" value="tRNA pseudouridine synthase A"/>
    <property type="match status" value="1"/>
</dbReference>
<dbReference type="Proteomes" id="UP001321249">
    <property type="component" value="Unassembled WGS sequence"/>
</dbReference>
<comment type="similarity">
    <text evidence="1 4 7">Belongs to the tRNA pseudouridine synthase TruA family.</text>
</comment>
<comment type="caution">
    <text evidence="4">Lacks conserved residue(s) required for the propagation of feature annotation.</text>
</comment>
<reference evidence="10" key="2">
    <citation type="journal article" date="2023" name="Nat. Commun.">
        <title>Cultivation of marine bacteria of the SAR202 clade.</title>
        <authorList>
            <person name="Lim Y."/>
            <person name="Seo J.H."/>
            <person name="Giovannoni S.J."/>
            <person name="Kang I."/>
            <person name="Cho J.C."/>
        </authorList>
    </citation>
    <scope>NUCLEOTIDE SEQUENCE</scope>
    <source>
        <strain evidence="10">JH1073</strain>
    </source>
</reference>
<accession>A0AAJ5ZHQ1</accession>
<keyword evidence="11" id="KW-1185">Reference proteome</keyword>
<name>A0AAJ5ZHQ1_9CHLR</name>
<dbReference type="EC" id="5.4.99.12" evidence="4"/>
<dbReference type="InterPro" id="IPR001406">
    <property type="entry name" value="PsdUridine_synth_TruA"/>
</dbReference>
<reference evidence="11 12" key="1">
    <citation type="submission" date="2019-11" db="EMBL/GenBank/DDBJ databases">
        <authorList>
            <person name="Cho J.-C."/>
        </authorList>
    </citation>
    <scope>NUCLEOTIDE SEQUENCE [LARGE SCALE GENOMIC DNA]</scope>
    <source>
        <strain evidence="10 11">JH1073</strain>
        <strain evidence="9 12">JH702</strain>
    </source>
</reference>
<comment type="function">
    <text evidence="4">Formation of pseudouridine at positions 38, 39 and 40 in the anticodon stem and loop of transfer RNAs.</text>
</comment>
<dbReference type="Gene3D" id="3.30.70.580">
    <property type="entry name" value="Pseudouridine synthase I, catalytic domain, N-terminal subdomain"/>
    <property type="match status" value="1"/>
</dbReference>
<feature type="domain" description="Pseudouridine synthase I TruA alpha/beta" evidence="8">
    <location>
        <begin position="6"/>
        <end position="92"/>
    </location>
</feature>
<dbReference type="Gene3D" id="3.30.70.660">
    <property type="entry name" value="Pseudouridine synthase I, catalytic domain, C-terminal subdomain"/>
    <property type="match status" value="1"/>
</dbReference>
<gene>
    <name evidence="4 10" type="primary">truA</name>
    <name evidence="9" type="ORF">GKO46_09770</name>
    <name evidence="10" type="ORF">GKO48_11770</name>
</gene>
<dbReference type="GO" id="GO:0031119">
    <property type="term" value="P:tRNA pseudouridine synthesis"/>
    <property type="evidence" value="ECO:0007669"/>
    <property type="project" value="UniProtKB-UniRule"/>
</dbReference>
<keyword evidence="3 4" id="KW-0413">Isomerase</keyword>
<dbReference type="EMBL" id="WMBE01000003">
    <property type="protein sequence ID" value="MDG0867357.1"/>
    <property type="molecule type" value="Genomic_DNA"/>
</dbReference>
<feature type="binding site" evidence="4 6">
    <location>
        <position position="112"/>
    </location>
    <ligand>
        <name>substrate</name>
    </ligand>
</feature>
<dbReference type="InterPro" id="IPR020095">
    <property type="entry name" value="PsdUridine_synth_TruA_C"/>
</dbReference>
<evidence type="ECO:0000313" key="11">
    <source>
        <dbReference type="Proteomes" id="UP001219901"/>
    </source>
</evidence>
<evidence type="ECO:0000256" key="3">
    <source>
        <dbReference type="ARBA" id="ARBA00023235"/>
    </source>
</evidence>
<comment type="catalytic activity">
    <reaction evidence="4 7">
        <text>uridine(38/39/40) in tRNA = pseudouridine(38/39/40) in tRNA</text>
        <dbReference type="Rhea" id="RHEA:22376"/>
        <dbReference type="Rhea" id="RHEA-COMP:10085"/>
        <dbReference type="Rhea" id="RHEA-COMP:10087"/>
        <dbReference type="ChEBI" id="CHEBI:65314"/>
        <dbReference type="ChEBI" id="CHEBI:65315"/>
        <dbReference type="EC" id="5.4.99.12"/>
    </reaction>
</comment>
<evidence type="ECO:0000313" key="9">
    <source>
        <dbReference type="EMBL" id="MDG0867357.1"/>
    </source>
</evidence>
<protein>
    <recommendedName>
        <fullName evidence="4">tRNA pseudouridine synthase A</fullName>
        <ecNumber evidence="4">5.4.99.12</ecNumber>
    </recommendedName>
    <alternativeName>
        <fullName evidence="4">tRNA pseudouridine(38-40) synthase</fullName>
    </alternativeName>
    <alternativeName>
        <fullName evidence="4">tRNA pseudouridylate synthase I</fullName>
    </alternativeName>
    <alternativeName>
        <fullName evidence="4">tRNA-uridine isomerase I</fullName>
    </alternativeName>
</protein>
<dbReference type="HAMAP" id="MF_00171">
    <property type="entry name" value="TruA"/>
    <property type="match status" value="1"/>
</dbReference>
<feature type="domain" description="Pseudouridine synthase I TruA alpha/beta" evidence="8">
    <location>
        <begin position="145"/>
        <end position="248"/>
    </location>
</feature>
<proteinExistence type="inferred from homology"/>
<evidence type="ECO:0000256" key="5">
    <source>
        <dbReference type="PIRSR" id="PIRSR001430-1"/>
    </source>
</evidence>
<keyword evidence="2 4" id="KW-0819">tRNA processing</keyword>
<dbReference type="NCBIfam" id="TIGR00071">
    <property type="entry name" value="hisT_truA"/>
    <property type="match status" value="1"/>
</dbReference>
<dbReference type="EMBL" id="CP046147">
    <property type="protein sequence ID" value="WFG40259.1"/>
    <property type="molecule type" value="Genomic_DNA"/>
</dbReference>
<dbReference type="Pfam" id="PF01416">
    <property type="entry name" value="PseudoU_synth_1"/>
    <property type="match status" value="2"/>
</dbReference>
<dbReference type="Proteomes" id="UP001219901">
    <property type="component" value="Chromosome"/>
</dbReference>
<evidence type="ECO:0000256" key="2">
    <source>
        <dbReference type="ARBA" id="ARBA00022694"/>
    </source>
</evidence>